<keyword evidence="4" id="KW-1185">Reference proteome</keyword>
<accession>A0A0W0VCF4</accession>
<dbReference type="AlphaFoldDB" id="A0A0W0VCF4"/>
<reference evidence="3 4" key="1">
    <citation type="submission" date="2015-11" db="EMBL/GenBank/DDBJ databases">
        <title>Genomic analysis of 38 Legionella species identifies large and diverse effector repertoires.</title>
        <authorList>
            <person name="Burstein D."/>
            <person name="Amaro F."/>
            <person name="Zusman T."/>
            <person name="Lifshitz Z."/>
            <person name="Cohen O."/>
            <person name="Gilbert J.A."/>
            <person name="Pupko T."/>
            <person name="Shuman H.A."/>
            <person name="Segal G."/>
        </authorList>
    </citation>
    <scope>NUCLEOTIDE SEQUENCE [LARGE SCALE GENOMIC DNA]</scope>
    <source>
        <strain evidence="3 4">BL-540</strain>
    </source>
</reference>
<keyword evidence="2" id="KW-0472">Membrane</keyword>
<sequence length="175" mass="18346">MLDFIRRHWAASLAILLATLTTAAVVALAIAFPPAILAVAGLTAFGFTPFAFLASLSTAYAVAALGAITFAASLTMSSLWNAAVAVYNLLDKAITPAPAHNPNPEEEISLIDVEDSPEEAKGPSVWSKLFPNGCCGKPEEKPVFPPKHTTLFGSEPLDTATPPTFNPSSTTPTHQ</sequence>
<evidence type="ECO:0008006" key="5">
    <source>
        <dbReference type="Google" id="ProtNLM"/>
    </source>
</evidence>
<evidence type="ECO:0000256" key="1">
    <source>
        <dbReference type="SAM" id="MobiDB-lite"/>
    </source>
</evidence>
<proteinExistence type="predicted"/>
<dbReference type="Proteomes" id="UP000055035">
    <property type="component" value="Unassembled WGS sequence"/>
</dbReference>
<keyword evidence="2" id="KW-0812">Transmembrane</keyword>
<name>A0A0W0VCF4_9GAMM</name>
<evidence type="ECO:0000313" key="4">
    <source>
        <dbReference type="Proteomes" id="UP000055035"/>
    </source>
</evidence>
<comment type="caution">
    <text evidence="3">The sequence shown here is derived from an EMBL/GenBank/DDBJ whole genome shotgun (WGS) entry which is preliminary data.</text>
</comment>
<dbReference type="OrthoDB" id="5654406at2"/>
<evidence type="ECO:0000256" key="2">
    <source>
        <dbReference type="SAM" id="Phobius"/>
    </source>
</evidence>
<feature type="region of interest" description="Disordered" evidence="1">
    <location>
        <begin position="140"/>
        <end position="175"/>
    </location>
</feature>
<protein>
    <recommendedName>
        <fullName evidence="5">Transmembrane protein</fullName>
    </recommendedName>
</protein>
<feature type="transmembrane region" description="Helical" evidence="2">
    <location>
        <begin position="45"/>
        <end position="72"/>
    </location>
</feature>
<dbReference type="STRING" id="456.Ljor_2119"/>
<feature type="compositionally biased region" description="Low complexity" evidence="1">
    <location>
        <begin position="159"/>
        <end position="175"/>
    </location>
</feature>
<keyword evidence="2" id="KW-1133">Transmembrane helix</keyword>
<gene>
    <name evidence="3" type="ORF">Ljor_2119</name>
</gene>
<dbReference type="RefSeq" id="WP_058471535.1">
    <property type="nucleotide sequence ID" value="NZ_CAAAIC010000001.1"/>
</dbReference>
<organism evidence="3 4">
    <name type="scientific">Legionella jordanis</name>
    <dbReference type="NCBI Taxonomy" id="456"/>
    <lineage>
        <taxon>Bacteria</taxon>
        <taxon>Pseudomonadati</taxon>
        <taxon>Pseudomonadota</taxon>
        <taxon>Gammaproteobacteria</taxon>
        <taxon>Legionellales</taxon>
        <taxon>Legionellaceae</taxon>
        <taxon>Legionella</taxon>
    </lineage>
</organism>
<dbReference type="EMBL" id="LNYJ01000011">
    <property type="protein sequence ID" value="KTD17813.1"/>
    <property type="molecule type" value="Genomic_DNA"/>
</dbReference>
<dbReference type="PATRIC" id="fig|456.5.peg.2275"/>
<evidence type="ECO:0000313" key="3">
    <source>
        <dbReference type="EMBL" id="KTD17813.1"/>
    </source>
</evidence>